<evidence type="ECO:0000313" key="2">
    <source>
        <dbReference type="EMBL" id="OLP94800.1"/>
    </source>
</evidence>
<accession>A0A1Q9DI65</accession>
<gene>
    <name evidence="2" type="ORF">AK812_SmicGene23155</name>
</gene>
<name>A0A1Q9DI65_SYMMI</name>
<dbReference type="AlphaFoldDB" id="A0A1Q9DI65"/>
<comment type="caution">
    <text evidence="2">The sequence shown here is derived from an EMBL/GenBank/DDBJ whole genome shotgun (WGS) entry which is preliminary data.</text>
</comment>
<feature type="region of interest" description="Disordered" evidence="1">
    <location>
        <begin position="49"/>
        <end position="74"/>
    </location>
</feature>
<dbReference type="Proteomes" id="UP000186817">
    <property type="component" value="Unassembled WGS sequence"/>
</dbReference>
<keyword evidence="3" id="KW-1185">Reference proteome</keyword>
<proteinExistence type="predicted"/>
<evidence type="ECO:0000256" key="1">
    <source>
        <dbReference type="SAM" id="MobiDB-lite"/>
    </source>
</evidence>
<sequence length="151" mass="16963">MSEATHRFVAGDLYIRGASFRVDVEPLPNTQFPKATRVRPKVRDASFGHPAMAVTKGDPGSNKTPTDRTMRRRKKKLEDEAVSLQEVATAEEVEATCCVVEAPVQECLVQILLFCPGKELREREMRWEIGVFAEALSTAKEFSLQKAQREL</sequence>
<organism evidence="2 3">
    <name type="scientific">Symbiodinium microadriaticum</name>
    <name type="common">Dinoflagellate</name>
    <name type="synonym">Zooxanthella microadriatica</name>
    <dbReference type="NCBI Taxonomy" id="2951"/>
    <lineage>
        <taxon>Eukaryota</taxon>
        <taxon>Sar</taxon>
        <taxon>Alveolata</taxon>
        <taxon>Dinophyceae</taxon>
        <taxon>Suessiales</taxon>
        <taxon>Symbiodiniaceae</taxon>
        <taxon>Symbiodinium</taxon>
    </lineage>
</organism>
<reference evidence="2 3" key="1">
    <citation type="submission" date="2016-02" db="EMBL/GenBank/DDBJ databases">
        <title>Genome analysis of coral dinoflagellate symbionts highlights evolutionary adaptations to a symbiotic lifestyle.</title>
        <authorList>
            <person name="Aranda M."/>
            <person name="Li Y."/>
            <person name="Liew Y.J."/>
            <person name="Baumgarten S."/>
            <person name="Simakov O."/>
            <person name="Wilson M."/>
            <person name="Piel J."/>
            <person name="Ashoor H."/>
            <person name="Bougouffa S."/>
            <person name="Bajic V.B."/>
            <person name="Ryu T."/>
            <person name="Ravasi T."/>
            <person name="Bayer T."/>
            <person name="Micklem G."/>
            <person name="Kim H."/>
            <person name="Bhak J."/>
            <person name="Lajeunesse T.C."/>
            <person name="Voolstra C.R."/>
        </authorList>
    </citation>
    <scope>NUCLEOTIDE SEQUENCE [LARGE SCALE GENOMIC DNA]</scope>
    <source>
        <strain evidence="2 3">CCMP2467</strain>
    </source>
</reference>
<protein>
    <submittedName>
        <fullName evidence="2">Uncharacterized protein</fullName>
    </submittedName>
</protein>
<dbReference type="EMBL" id="LSRX01000528">
    <property type="protein sequence ID" value="OLP94800.1"/>
    <property type="molecule type" value="Genomic_DNA"/>
</dbReference>
<evidence type="ECO:0000313" key="3">
    <source>
        <dbReference type="Proteomes" id="UP000186817"/>
    </source>
</evidence>